<dbReference type="InterPro" id="IPR047057">
    <property type="entry name" value="MerR_fam"/>
</dbReference>
<dbReference type="Proteomes" id="UP000199110">
    <property type="component" value="Unassembled WGS sequence"/>
</dbReference>
<dbReference type="OrthoDB" id="9802944at2"/>
<dbReference type="SMART" id="SM00422">
    <property type="entry name" value="HTH_MERR"/>
    <property type="match status" value="1"/>
</dbReference>
<feature type="domain" description="HTH merR-type" evidence="2">
    <location>
        <begin position="1"/>
        <end position="70"/>
    </location>
</feature>
<dbReference type="PANTHER" id="PTHR30204">
    <property type="entry name" value="REDOX-CYCLING DRUG-SENSING TRANSCRIPTIONAL ACTIVATOR SOXR"/>
    <property type="match status" value="1"/>
</dbReference>
<reference evidence="3 4" key="1">
    <citation type="submission" date="2016-10" db="EMBL/GenBank/DDBJ databases">
        <authorList>
            <person name="de Groot N.N."/>
        </authorList>
    </citation>
    <scope>NUCLEOTIDE SEQUENCE [LARGE SCALE GENOMIC DNA]</scope>
    <source>
        <strain evidence="3 4">DSM 19073</strain>
    </source>
</reference>
<accession>A0A1I3IGX3</accession>
<evidence type="ECO:0000259" key="2">
    <source>
        <dbReference type="PROSITE" id="PS50937"/>
    </source>
</evidence>
<dbReference type="RefSeq" id="WP_092777597.1">
    <property type="nucleotide sequence ID" value="NZ_FORA01000001.1"/>
</dbReference>
<dbReference type="STRING" id="390807.SAMN04488095_0959"/>
<evidence type="ECO:0000256" key="1">
    <source>
        <dbReference type="ARBA" id="ARBA00023125"/>
    </source>
</evidence>
<protein>
    <submittedName>
        <fullName evidence="3">DNA-binding transcriptional regulator, MerR family</fullName>
    </submittedName>
</protein>
<keyword evidence="4" id="KW-1185">Reference proteome</keyword>
<dbReference type="CDD" id="cd04785">
    <property type="entry name" value="HTH_CadR-PbrR-like"/>
    <property type="match status" value="1"/>
</dbReference>
<dbReference type="PANTHER" id="PTHR30204:SF93">
    <property type="entry name" value="HTH MERR-TYPE DOMAIN-CONTAINING PROTEIN"/>
    <property type="match status" value="1"/>
</dbReference>
<dbReference type="AlphaFoldDB" id="A0A1I3IGX3"/>
<evidence type="ECO:0000313" key="3">
    <source>
        <dbReference type="EMBL" id="SFI47043.1"/>
    </source>
</evidence>
<keyword evidence="1 3" id="KW-0238">DNA-binding</keyword>
<sequence>MFTIGQIAARTGTKVPTVRYYEGIGLLPEAERTAGGQRRYDRAALDRLGFIRHARALGFGLEDIRALLDIEGHGDAHAIAERQLRDVRDRMARLARLESELARIVGSCAGGGGTGPCRVLEALGDHDACAADH</sequence>
<dbReference type="GO" id="GO:0003677">
    <property type="term" value="F:DNA binding"/>
    <property type="evidence" value="ECO:0007669"/>
    <property type="project" value="UniProtKB-KW"/>
</dbReference>
<dbReference type="EMBL" id="FORA01000001">
    <property type="protein sequence ID" value="SFI47043.1"/>
    <property type="molecule type" value="Genomic_DNA"/>
</dbReference>
<dbReference type="PROSITE" id="PS50937">
    <property type="entry name" value="HTH_MERR_2"/>
    <property type="match status" value="1"/>
</dbReference>
<name>A0A1I3IGX3_9RHOB</name>
<organism evidence="3 4">
    <name type="scientific">Jannaschia pohangensis</name>
    <dbReference type="NCBI Taxonomy" id="390807"/>
    <lineage>
        <taxon>Bacteria</taxon>
        <taxon>Pseudomonadati</taxon>
        <taxon>Pseudomonadota</taxon>
        <taxon>Alphaproteobacteria</taxon>
        <taxon>Rhodobacterales</taxon>
        <taxon>Roseobacteraceae</taxon>
        <taxon>Jannaschia</taxon>
    </lineage>
</organism>
<gene>
    <name evidence="3" type="ORF">SAMN04488095_0959</name>
</gene>
<dbReference type="InterPro" id="IPR009061">
    <property type="entry name" value="DNA-bd_dom_put_sf"/>
</dbReference>
<evidence type="ECO:0000313" key="4">
    <source>
        <dbReference type="Proteomes" id="UP000199110"/>
    </source>
</evidence>
<dbReference type="InterPro" id="IPR000551">
    <property type="entry name" value="MerR-type_HTH_dom"/>
</dbReference>
<dbReference type="GO" id="GO:0003700">
    <property type="term" value="F:DNA-binding transcription factor activity"/>
    <property type="evidence" value="ECO:0007669"/>
    <property type="project" value="InterPro"/>
</dbReference>
<dbReference type="SUPFAM" id="SSF46955">
    <property type="entry name" value="Putative DNA-binding domain"/>
    <property type="match status" value="1"/>
</dbReference>
<dbReference type="PRINTS" id="PR00040">
    <property type="entry name" value="HTHMERR"/>
</dbReference>
<dbReference type="Gene3D" id="1.10.1660.10">
    <property type="match status" value="1"/>
</dbReference>
<proteinExistence type="predicted"/>
<dbReference type="Pfam" id="PF13411">
    <property type="entry name" value="MerR_1"/>
    <property type="match status" value="1"/>
</dbReference>